<proteinExistence type="predicted"/>
<evidence type="ECO:0000313" key="2">
    <source>
        <dbReference type="EMBL" id="EDP15316.1"/>
    </source>
</evidence>
<dbReference type="HOGENOM" id="CLU_023194_7_0_9"/>
<dbReference type="GO" id="GO:0000166">
    <property type="term" value="F:nucleotide binding"/>
    <property type="evidence" value="ECO:0007669"/>
    <property type="project" value="InterPro"/>
</dbReference>
<dbReference type="EMBL" id="ABCC02000034">
    <property type="protein sequence ID" value="EDP15316.1"/>
    <property type="molecule type" value="Genomic_DNA"/>
</dbReference>
<dbReference type="eggNOG" id="COG0673">
    <property type="taxonomic scope" value="Bacteria"/>
</dbReference>
<comment type="caution">
    <text evidence="2">The sequence shown here is derived from an EMBL/GenBank/DDBJ whole genome shotgun (WGS) entry which is preliminary data.</text>
</comment>
<name>A8RVB8_ENTBW</name>
<evidence type="ECO:0000259" key="1">
    <source>
        <dbReference type="Pfam" id="PF01408"/>
    </source>
</evidence>
<dbReference type="PANTHER" id="PTHR43054:SF1">
    <property type="entry name" value="SCYLLO-INOSITOL 2-DEHYDROGENASE (NADP(+)) IOLU"/>
    <property type="match status" value="1"/>
</dbReference>
<evidence type="ECO:0000313" key="3">
    <source>
        <dbReference type="Proteomes" id="UP000005396"/>
    </source>
</evidence>
<dbReference type="SUPFAM" id="SSF51735">
    <property type="entry name" value="NAD(P)-binding Rossmann-fold domains"/>
    <property type="match status" value="1"/>
</dbReference>
<dbReference type="PANTHER" id="PTHR43054">
    <property type="match status" value="1"/>
</dbReference>
<dbReference type="Pfam" id="PF01408">
    <property type="entry name" value="GFO_IDH_MocA"/>
    <property type="match status" value="1"/>
</dbReference>
<organism evidence="2 3">
    <name type="scientific">Enterocloster bolteae (strain ATCC BAA-613 / DSM 15670 / CCUG 46953 / JCM 12243 / WAL 16351)</name>
    <name type="common">Clostridium bolteae</name>
    <dbReference type="NCBI Taxonomy" id="411902"/>
    <lineage>
        <taxon>Bacteria</taxon>
        <taxon>Bacillati</taxon>
        <taxon>Bacillota</taxon>
        <taxon>Clostridia</taxon>
        <taxon>Lachnospirales</taxon>
        <taxon>Lachnospiraceae</taxon>
        <taxon>Enterocloster</taxon>
    </lineage>
</organism>
<protein>
    <recommendedName>
        <fullName evidence="1">Gfo/Idh/MocA-like oxidoreductase N-terminal domain-containing protein</fullName>
    </recommendedName>
</protein>
<dbReference type="SUPFAM" id="SSF55347">
    <property type="entry name" value="Glyceraldehyde-3-phosphate dehydrogenase-like, C-terminal domain"/>
    <property type="match status" value="1"/>
</dbReference>
<dbReference type="Gene3D" id="3.30.360.10">
    <property type="entry name" value="Dihydrodipicolinate Reductase, domain 2"/>
    <property type="match status" value="1"/>
</dbReference>
<gene>
    <name evidence="2" type="ORF">CLOBOL_04237</name>
</gene>
<dbReference type="Proteomes" id="UP000005396">
    <property type="component" value="Unassembled WGS sequence"/>
</dbReference>
<dbReference type="AlphaFoldDB" id="A8RVB8"/>
<sequence>MKSCVYGSVCDKIVQDTEPYRKENLPMIRYGTIGTNFIVDRFQEAAMENPSLHYSAVYSRNQETAGNFAAKYGVETTYTDLNAFACADDLDAVYIASPNSFHYEQAALLLSHGKHVLCEKPITSNARELEHLIQLAGQNNVILLEAIRSIFTPGYQALAKHLPKLGTIRRASFHFCQYSSRYDKFKSGIVENAFNPIFSNGALMDIGVYCVHPLVRLFGMPEKIKTDAVLLENGIDGSGTILGVYKDMQAELVYSKISSSRIPSQIQGENGTITTEGIDHPHQLIFYDRAGGRQVLYQGPAKADMSGEIAEWLRLISAGPGSNIHNRYSLMALQVMDEARKQMGIVFPADETFA</sequence>
<dbReference type="PaxDb" id="411902-CLOBOL_04237"/>
<feature type="domain" description="Gfo/Idh/MocA-like oxidoreductase N-terminal" evidence="1">
    <location>
        <begin position="28"/>
        <end position="143"/>
    </location>
</feature>
<reference evidence="2 3" key="2">
    <citation type="submission" date="2007-09" db="EMBL/GenBank/DDBJ databases">
        <title>Draft genome sequence of Clostridium bolteae (ATCC BAA-613).</title>
        <authorList>
            <person name="Sudarsanam P."/>
            <person name="Ley R."/>
            <person name="Guruge J."/>
            <person name="Turnbaugh P.J."/>
            <person name="Mahowald M."/>
            <person name="Liep D."/>
            <person name="Gordon J."/>
        </authorList>
    </citation>
    <scope>NUCLEOTIDE SEQUENCE [LARGE SCALE GENOMIC DNA]</scope>
    <source>
        <strain evidence="3">ATCC BAA-613 / DSM 15670 / CCUG 46953 / JCM 12243 / WAL 16351</strain>
    </source>
</reference>
<dbReference type="InterPro" id="IPR036291">
    <property type="entry name" value="NAD(P)-bd_dom_sf"/>
</dbReference>
<accession>A8RVB8</accession>
<dbReference type="Gene3D" id="3.40.50.720">
    <property type="entry name" value="NAD(P)-binding Rossmann-like Domain"/>
    <property type="match status" value="1"/>
</dbReference>
<reference evidence="2 3" key="1">
    <citation type="submission" date="2007-08" db="EMBL/GenBank/DDBJ databases">
        <authorList>
            <person name="Fulton L."/>
            <person name="Clifton S."/>
            <person name="Fulton B."/>
            <person name="Xu J."/>
            <person name="Minx P."/>
            <person name="Pepin K.H."/>
            <person name="Johnson M."/>
            <person name="Thiruvilangam P."/>
            <person name="Bhonagiri V."/>
            <person name="Nash W.E."/>
            <person name="Mardis E.R."/>
            <person name="Wilson R.K."/>
        </authorList>
    </citation>
    <scope>NUCLEOTIDE SEQUENCE [LARGE SCALE GENOMIC DNA]</scope>
    <source>
        <strain evidence="3">ATCC BAA-613 / DSM 15670 / CCUG 46953 / JCM 12243 / WAL 16351</strain>
    </source>
</reference>
<dbReference type="InterPro" id="IPR000683">
    <property type="entry name" value="Gfo/Idh/MocA-like_OxRdtase_N"/>
</dbReference>